<dbReference type="InterPro" id="IPR042299">
    <property type="entry name" value="Ufd1-like_Nn"/>
</dbReference>
<name>A0A6C0EJB0_9ZZZZ</name>
<dbReference type="GO" id="GO:0036503">
    <property type="term" value="P:ERAD pathway"/>
    <property type="evidence" value="ECO:0007669"/>
    <property type="project" value="TreeGrafter"/>
</dbReference>
<proteinExistence type="predicted"/>
<dbReference type="EMBL" id="MN738868">
    <property type="protein sequence ID" value="QHT29088.1"/>
    <property type="molecule type" value="Genomic_DNA"/>
</dbReference>
<evidence type="ECO:0000313" key="1">
    <source>
        <dbReference type="EMBL" id="QHT29088.1"/>
    </source>
</evidence>
<dbReference type="InterPro" id="IPR004854">
    <property type="entry name" value="Ufd1-like"/>
</dbReference>
<accession>A0A6C0EJB0</accession>
<organism evidence="1">
    <name type="scientific">viral metagenome</name>
    <dbReference type="NCBI Taxonomy" id="1070528"/>
    <lineage>
        <taxon>unclassified sequences</taxon>
        <taxon>metagenomes</taxon>
        <taxon>organismal metagenomes</taxon>
    </lineage>
</organism>
<reference evidence="1" key="1">
    <citation type="journal article" date="2020" name="Nature">
        <title>Giant virus diversity and host interactions through global metagenomics.</title>
        <authorList>
            <person name="Schulz F."/>
            <person name="Roux S."/>
            <person name="Paez-Espino D."/>
            <person name="Jungbluth S."/>
            <person name="Walsh D.A."/>
            <person name="Denef V.J."/>
            <person name="McMahon K.D."/>
            <person name="Konstantinidis K.T."/>
            <person name="Eloe-Fadrosh E.A."/>
            <person name="Kyrpides N.C."/>
            <person name="Woyke T."/>
        </authorList>
    </citation>
    <scope>NUCLEOTIDE SEQUENCE</scope>
    <source>
        <strain evidence="1">GVMAG-M-3300001351-8</strain>
    </source>
</reference>
<dbReference type="PANTHER" id="PTHR12555:SF13">
    <property type="entry name" value="UBIQUITIN RECOGNITION FACTOR IN ER-ASSOCIATED DEGRADATION PROTEIN 1"/>
    <property type="match status" value="1"/>
</dbReference>
<dbReference type="PANTHER" id="PTHR12555">
    <property type="entry name" value="UBIQUITIN FUSION DEGRADATON PROTEIN 1"/>
    <property type="match status" value="1"/>
</dbReference>
<dbReference type="GO" id="GO:0006511">
    <property type="term" value="P:ubiquitin-dependent protein catabolic process"/>
    <property type="evidence" value="ECO:0007669"/>
    <property type="project" value="InterPro"/>
</dbReference>
<protein>
    <submittedName>
        <fullName evidence="1">Uncharacterized protein</fullName>
    </submittedName>
</protein>
<dbReference type="GO" id="GO:0031593">
    <property type="term" value="F:polyubiquitin modification-dependent protein binding"/>
    <property type="evidence" value="ECO:0007669"/>
    <property type="project" value="TreeGrafter"/>
</dbReference>
<dbReference type="Gene3D" id="3.10.330.10">
    <property type="match status" value="1"/>
</dbReference>
<sequence length="218" mass="25339">MNLTAYPEAYINNTNNNTIFNTYNAILPSNVLSHYQQEILANEDGCIFKITYKNTQFGCESFLYISCLEFSAPDTICYLSNRVFDELLMDIMNPGEITIELFHPPQATFIKFKVLDTLIDQIADIKTTLEQLLTKNYKFIRLNQTIELLGEEIKVIELEPYNVCLINNTELEVEFDIKSDPKEEVAKEVVEEVAKEEEAPILTREELRIKRLDFFNKK</sequence>
<dbReference type="GO" id="GO:0034098">
    <property type="term" value="C:VCP-NPL4-UFD1 AAA ATPase complex"/>
    <property type="evidence" value="ECO:0007669"/>
    <property type="project" value="TreeGrafter"/>
</dbReference>
<dbReference type="AlphaFoldDB" id="A0A6C0EJB0"/>
<dbReference type="Gene3D" id="2.40.40.50">
    <property type="entry name" value="Ubiquitin fusion degradation protein UFD1, N-terminal domain"/>
    <property type="match status" value="1"/>
</dbReference>